<name>A0A5M8P309_9BACT</name>
<keyword evidence="3 7" id="KW-1134">Transmembrane beta strand</keyword>
<dbReference type="AlphaFoldDB" id="A0A5M8P309"/>
<proteinExistence type="inferred from homology"/>
<evidence type="ECO:0000256" key="5">
    <source>
        <dbReference type="ARBA" id="ARBA00023136"/>
    </source>
</evidence>
<accession>A0A5M8P309</accession>
<feature type="signal peptide" evidence="8">
    <location>
        <begin position="1"/>
        <end position="22"/>
    </location>
</feature>
<dbReference type="PROSITE" id="PS00018">
    <property type="entry name" value="EF_HAND_1"/>
    <property type="match status" value="1"/>
</dbReference>
<evidence type="ECO:0000256" key="2">
    <source>
        <dbReference type="ARBA" id="ARBA00022448"/>
    </source>
</evidence>
<keyword evidence="2 7" id="KW-0813">Transport</keyword>
<dbReference type="Gene3D" id="2.170.130.10">
    <property type="entry name" value="TonB-dependent receptor, plug domain"/>
    <property type="match status" value="1"/>
</dbReference>
<comment type="caution">
    <text evidence="10">The sequence shown here is derived from an EMBL/GenBank/DDBJ whole genome shotgun (WGS) entry which is preliminary data.</text>
</comment>
<evidence type="ECO:0000256" key="3">
    <source>
        <dbReference type="ARBA" id="ARBA00022452"/>
    </source>
</evidence>
<evidence type="ECO:0000256" key="4">
    <source>
        <dbReference type="ARBA" id="ARBA00022692"/>
    </source>
</evidence>
<dbReference type="GO" id="GO:0009279">
    <property type="term" value="C:cell outer membrane"/>
    <property type="evidence" value="ECO:0007669"/>
    <property type="project" value="UniProtKB-SubCell"/>
</dbReference>
<keyword evidence="4 7" id="KW-0812">Transmembrane</keyword>
<dbReference type="Pfam" id="PF13715">
    <property type="entry name" value="CarbopepD_reg_2"/>
    <property type="match status" value="1"/>
</dbReference>
<dbReference type="Proteomes" id="UP000324575">
    <property type="component" value="Unassembled WGS sequence"/>
</dbReference>
<evidence type="ECO:0000313" key="11">
    <source>
        <dbReference type="Proteomes" id="UP000324575"/>
    </source>
</evidence>
<reference evidence="10 11" key="1">
    <citation type="submission" date="2019-03" db="EMBL/GenBank/DDBJ databases">
        <title>Single cell metagenomics reveals metabolic interactions within the superorganism composed of flagellate Streblomastix strix and complex community of Bacteroidetes bacteria on its surface.</title>
        <authorList>
            <person name="Treitli S.C."/>
            <person name="Kolisko M."/>
            <person name="Husnik F."/>
            <person name="Keeling P."/>
            <person name="Hampl V."/>
        </authorList>
    </citation>
    <scope>NUCLEOTIDE SEQUENCE [LARGE SCALE GENOMIC DNA]</scope>
    <source>
        <strain evidence="10">St1</strain>
    </source>
</reference>
<protein>
    <submittedName>
        <fullName evidence="10">TonB-dependent receptor SusC</fullName>
    </submittedName>
</protein>
<dbReference type="InterPro" id="IPR023997">
    <property type="entry name" value="TonB-dep_OMP_SusC/RagA_CS"/>
</dbReference>
<dbReference type="Pfam" id="PF07715">
    <property type="entry name" value="Plug"/>
    <property type="match status" value="1"/>
</dbReference>
<dbReference type="InterPro" id="IPR018247">
    <property type="entry name" value="EF_Hand_1_Ca_BS"/>
</dbReference>
<dbReference type="InterPro" id="IPR023996">
    <property type="entry name" value="TonB-dep_OMP_SusC/RagA"/>
</dbReference>
<keyword evidence="6 7" id="KW-0998">Cell outer membrane</keyword>
<dbReference type="SUPFAM" id="SSF56935">
    <property type="entry name" value="Porins"/>
    <property type="match status" value="1"/>
</dbReference>
<dbReference type="EMBL" id="SNRX01000005">
    <property type="protein sequence ID" value="KAA6302768.1"/>
    <property type="molecule type" value="Genomic_DNA"/>
</dbReference>
<evidence type="ECO:0000256" key="7">
    <source>
        <dbReference type="PROSITE-ProRule" id="PRU01360"/>
    </source>
</evidence>
<dbReference type="SUPFAM" id="SSF49464">
    <property type="entry name" value="Carboxypeptidase regulatory domain-like"/>
    <property type="match status" value="1"/>
</dbReference>
<evidence type="ECO:0000256" key="1">
    <source>
        <dbReference type="ARBA" id="ARBA00004571"/>
    </source>
</evidence>
<dbReference type="InterPro" id="IPR039426">
    <property type="entry name" value="TonB-dep_rcpt-like"/>
</dbReference>
<comment type="subcellular location">
    <subcellularLocation>
        <location evidence="1 7">Cell outer membrane</location>
        <topology evidence="1 7">Multi-pass membrane protein</topology>
    </subcellularLocation>
</comment>
<dbReference type="PROSITE" id="PS52016">
    <property type="entry name" value="TONB_DEPENDENT_REC_3"/>
    <property type="match status" value="1"/>
</dbReference>
<gene>
    <name evidence="10" type="ORF">EZS26_000938</name>
</gene>
<dbReference type="InterPro" id="IPR008969">
    <property type="entry name" value="CarboxyPept-like_regulatory"/>
</dbReference>
<organism evidence="10 11">
    <name type="scientific">Candidatus Ordinivivax streblomastigis</name>
    <dbReference type="NCBI Taxonomy" id="2540710"/>
    <lineage>
        <taxon>Bacteria</taxon>
        <taxon>Pseudomonadati</taxon>
        <taxon>Bacteroidota</taxon>
        <taxon>Bacteroidia</taxon>
        <taxon>Bacteroidales</taxon>
        <taxon>Candidatus Ordinivivax</taxon>
    </lineage>
</organism>
<dbReference type="InterPro" id="IPR012910">
    <property type="entry name" value="Plug_dom"/>
</dbReference>
<comment type="similarity">
    <text evidence="7">Belongs to the TonB-dependent receptor family.</text>
</comment>
<evidence type="ECO:0000256" key="6">
    <source>
        <dbReference type="ARBA" id="ARBA00023237"/>
    </source>
</evidence>
<dbReference type="NCBIfam" id="TIGR04057">
    <property type="entry name" value="SusC_RagA_signa"/>
    <property type="match status" value="1"/>
</dbReference>
<evidence type="ECO:0000256" key="8">
    <source>
        <dbReference type="SAM" id="SignalP"/>
    </source>
</evidence>
<evidence type="ECO:0000259" key="9">
    <source>
        <dbReference type="Pfam" id="PF07715"/>
    </source>
</evidence>
<dbReference type="Gene3D" id="2.40.170.20">
    <property type="entry name" value="TonB-dependent receptor, beta-barrel domain"/>
    <property type="match status" value="1"/>
</dbReference>
<sequence>MKHLLNTILIIGMFCCAFPAMAQTADGEIIVGKVFSKTDGELIGVSIREMDATNRVVSGTITDVNGDFSLRIKNAKNKLVITYMGFKEQSLTIGDKRNFSVEMKDDDKTLAEVVVTAKKRTNTGVMNIPERETSMTIQTLKADFKDLSVASIDEALQGQIAGLDIISNSGDVGSGSAMRLRGTASINANVTPLIVLNDLIYDTGNTDGFDFVNANNENFANLLSINVDDIEDISVLKDGAATAIWGSKGANGVISIRTRKGQRGKPRIQYTYRLSEKWQPEGMKMLNGDEYTMFLKEAYFNPAFSDGASNIKELNYIHNDAEFPDWRMYDNNTDWVKAVKTTGITNDHYLTLSGGGEKATFYLSAGYYNEKGSIIGQNLDRYTSRMQLDYDVSDRIKFISEMAITYTNQDKNYDNLLEIAYKKMPNLSIYHEDANGNSTGEYYAVPQSMSEKLKDQRDLRNPVASANLAKNNVNSYRLIPTFRLQYDLLPVEEHPILRLKGVVSFDINNNSSYSFLPKELSTLAWTDGALNKVDYGSSKSSATTVDINLNWQPNIRNEDHSLTLYGSANIRGGSGTSQSENSYGLPQGITSPTAGSYISGMGSNSWYWREMAYLFSSHYSYQSKYNLGFTLRYEGSSRFGPKRRFGTFGGLSFRWNIIDENFMKPTHEWMSMLALRLSTGLNGNPPKEDFLHFSRYGSWSSYLGDGTIRPLSIRLNDLRWEKTVDKNVGVDLGFFEDLFTASFNYYNKKTSDLLFADVSIPASSGYTIYEWQNVGEIQNEGWDLNMQLNKFVKVGKFSANLTLNFSNNRNTVLDLADVVLNRYNGDFNYNNGSYMSRLQLNNSLGSIYGFRYKGVYQYSIDNPRLAESNYTLGTAPIARDVTGSVILDFEGKPVPMYFAYGTSNELAFSGGDAIYEDINHDGKINELDIVYLGNSYPKFNGGMGLKFIYDRFSVNIYSVFRYGSKIVNIARMNAENMYSNNNQSRAVNFRWRKEGDLTEIPRALNAAGRNFLGSDRYVEDGSFWRINQLSFNYALPNNWLSKFSGASASAFLTIYNLYCFSGYSGVDPEVGYGSWGVSTDNNQTPRSRSFTAGLSLRF</sequence>
<keyword evidence="5 7" id="KW-0472">Membrane</keyword>
<evidence type="ECO:0000313" key="10">
    <source>
        <dbReference type="EMBL" id="KAA6302768.1"/>
    </source>
</evidence>
<feature type="domain" description="TonB-dependent receptor plug" evidence="9">
    <location>
        <begin position="131"/>
        <end position="253"/>
    </location>
</feature>
<dbReference type="NCBIfam" id="TIGR04056">
    <property type="entry name" value="OMP_RagA_SusC"/>
    <property type="match status" value="1"/>
</dbReference>
<keyword evidence="10" id="KW-0675">Receptor</keyword>
<keyword evidence="8" id="KW-0732">Signal</keyword>
<dbReference type="InterPro" id="IPR036942">
    <property type="entry name" value="Beta-barrel_TonB_sf"/>
</dbReference>
<dbReference type="InterPro" id="IPR037066">
    <property type="entry name" value="Plug_dom_sf"/>
</dbReference>
<feature type="chain" id="PRO_5024272191" evidence="8">
    <location>
        <begin position="23"/>
        <end position="1098"/>
    </location>
</feature>